<feature type="domain" description="3-hydroxyisobutyrate dehydrogenase-like NAD-binding" evidence="5">
    <location>
        <begin position="160"/>
        <end position="278"/>
    </location>
</feature>
<keyword evidence="7" id="KW-1185">Reference proteome</keyword>
<feature type="active site" evidence="3">
    <location>
        <position position="166"/>
    </location>
</feature>
<accession>A0A146GEI3</accession>
<dbReference type="GO" id="GO:0016491">
    <property type="term" value="F:oxidoreductase activity"/>
    <property type="evidence" value="ECO:0007669"/>
    <property type="project" value="UniProtKB-KW"/>
</dbReference>
<organism evidence="6 7">
    <name type="scientific">Terrimicrobium sacchariphilum</name>
    <dbReference type="NCBI Taxonomy" id="690879"/>
    <lineage>
        <taxon>Bacteria</taxon>
        <taxon>Pseudomonadati</taxon>
        <taxon>Verrucomicrobiota</taxon>
        <taxon>Terrimicrobiia</taxon>
        <taxon>Terrimicrobiales</taxon>
        <taxon>Terrimicrobiaceae</taxon>
        <taxon>Terrimicrobium</taxon>
    </lineage>
</organism>
<dbReference type="RefSeq" id="WP_075081324.1">
    <property type="nucleotide sequence ID" value="NZ_BDCO01000003.1"/>
</dbReference>
<dbReference type="EMBL" id="BDCO01000003">
    <property type="protein sequence ID" value="GAT35523.1"/>
    <property type="molecule type" value="Genomic_DNA"/>
</dbReference>
<dbReference type="Pfam" id="PF03446">
    <property type="entry name" value="NAD_binding_2"/>
    <property type="match status" value="1"/>
</dbReference>
<dbReference type="AlphaFoldDB" id="A0A146GEI3"/>
<keyword evidence="1" id="KW-0560">Oxidoreductase</keyword>
<dbReference type="InterPro" id="IPR029154">
    <property type="entry name" value="HIBADH-like_NADP-bd"/>
</dbReference>
<dbReference type="InterPro" id="IPR036291">
    <property type="entry name" value="NAD(P)-bd_dom_sf"/>
</dbReference>
<dbReference type="Gene3D" id="3.40.50.720">
    <property type="entry name" value="NAD(P)-binding Rossmann-like Domain"/>
    <property type="match status" value="1"/>
</dbReference>
<protein>
    <submittedName>
        <fullName evidence="6">3-hydroxyisobutyrate dehydrogenase</fullName>
    </submittedName>
</protein>
<evidence type="ECO:0000256" key="2">
    <source>
        <dbReference type="ARBA" id="ARBA00023027"/>
    </source>
</evidence>
<evidence type="ECO:0000313" key="7">
    <source>
        <dbReference type="Proteomes" id="UP000076023"/>
    </source>
</evidence>
<gene>
    <name evidence="6" type="ORF">TSACC_3592</name>
</gene>
<comment type="caution">
    <text evidence="6">The sequence shown here is derived from an EMBL/GenBank/DDBJ whole genome shotgun (WGS) entry which is preliminary data.</text>
</comment>
<dbReference type="InterPro" id="IPR051265">
    <property type="entry name" value="HIBADH-related_NP60_sf"/>
</dbReference>
<evidence type="ECO:0000256" key="1">
    <source>
        <dbReference type="ARBA" id="ARBA00023002"/>
    </source>
</evidence>
<keyword evidence="2" id="KW-0520">NAD</keyword>
<dbReference type="PANTHER" id="PTHR43580:SF2">
    <property type="entry name" value="CYTOKINE-LIKE NUCLEAR FACTOR N-PAC"/>
    <property type="match status" value="1"/>
</dbReference>
<dbReference type="GO" id="GO:0051287">
    <property type="term" value="F:NAD binding"/>
    <property type="evidence" value="ECO:0007669"/>
    <property type="project" value="InterPro"/>
</dbReference>
<evidence type="ECO:0000259" key="5">
    <source>
        <dbReference type="Pfam" id="PF14833"/>
    </source>
</evidence>
<reference evidence="7" key="1">
    <citation type="journal article" date="2017" name="Genome Announc.">
        <title>Draft Genome Sequence of Terrimicrobium sacchariphilum NM-5T, a Facultative Anaerobic Soil Bacterium of the Class Spartobacteria.</title>
        <authorList>
            <person name="Qiu Y.L."/>
            <person name="Tourlousse D.M."/>
            <person name="Matsuura N."/>
            <person name="Ohashi A."/>
            <person name="Sekiguchi Y."/>
        </authorList>
    </citation>
    <scope>NUCLEOTIDE SEQUENCE [LARGE SCALE GENOMIC DNA]</scope>
    <source>
        <strain evidence="7">NM-5</strain>
    </source>
</reference>
<dbReference type="Gene3D" id="1.10.1040.10">
    <property type="entry name" value="N-(1-d-carboxylethyl)-l-norvaline Dehydrogenase, domain 2"/>
    <property type="match status" value="1"/>
</dbReference>
<dbReference type="GO" id="GO:0050661">
    <property type="term" value="F:NADP binding"/>
    <property type="evidence" value="ECO:0007669"/>
    <property type="project" value="InterPro"/>
</dbReference>
<dbReference type="InterPro" id="IPR006115">
    <property type="entry name" value="6PGDH_NADP-bd"/>
</dbReference>
<name>A0A146GEI3_TERSA</name>
<proteinExistence type="predicted"/>
<feature type="domain" description="6-phosphogluconate dehydrogenase NADP-binding" evidence="4">
    <location>
        <begin position="8"/>
        <end position="154"/>
    </location>
</feature>
<dbReference type="InterPro" id="IPR015815">
    <property type="entry name" value="HIBADH-related"/>
</dbReference>
<evidence type="ECO:0000313" key="6">
    <source>
        <dbReference type="EMBL" id="GAT35523.1"/>
    </source>
</evidence>
<dbReference type="PIRSF" id="PIRSF000103">
    <property type="entry name" value="HIBADH"/>
    <property type="match status" value="1"/>
</dbReference>
<dbReference type="FunCoup" id="A0A146GEI3">
    <property type="interactions" value="485"/>
</dbReference>
<dbReference type="InParanoid" id="A0A146GEI3"/>
<dbReference type="SUPFAM" id="SSF51735">
    <property type="entry name" value="NAD(P)-binding Rossmann-fold domains"/>
    <property type="match status" value="1"/>
</dbReference>
<dbReference type="OrthoDB" id="9786703at2"/>
<dbReference type="InterPro" id="IPR008927">
    <property type="entry name" value="6-PGluconate_DH-like_C_sf"/>
</dbReference>
<sequence length="325" mass="33913">MARSAKPNVGVIGLGLIGSRVAANLRKAGYQVWVWSRSPRPEPNFLSSAAEVAESAKQIQIFVSDGAALLETVKAMAPALGPEHVVINHTTVSPAETVAASHVVQERHAKYLDAPFTGSRDAAAAGQIVFYIGGDAGALEKVRPQLEVNAKAILPVGEIGQAAALKIAMNVIIAVSTAAYSEALAIIDRSGIPLYKLGEAFQLHGANSALGNMKLPGMIKGNFEPSFALKHMFKDVQIALNMASEYGIDLPASTAFAGSAMSGLQSGWAEEDFTVLARQYGFPNSDHEIPEGTFPSGGAQADHGATAPAAAQPKKGIFPLFGPKS</sequence>
<dbReference type="PANTHER" id="PTHR43580">
    <property type="entry name" value="OXIDOREDUCTASE GLYR1-RELATED"/>
    <property type="match status" value="1"/>
</dbReference>
<dbReference type="STRING" id="690879.TSACC_3592"/>
<dbReference type="Proteomes" id="UP000076023">
    <property type="component" value="Unassembled WGS sequence"/>
</dbReference>
<dbReference type="Pfam" id="PF14833">
    <property type="entry name" value="NAD_binding_11"/>
    <property type="match status" value="1"/>
</dbReference>
<evidence type="ECO:0000256" key="3">
    <source>
        <dbReference type="PIRSR" id="PIRSR000103-1"/>
    </source>
</evidence>
<dbReference type="SUPFAM" id="SSF48179">
    <property type="entry name" value="6-phosphogluconate dehydrogenase C-terminal domain-like"/>
    <property type="match status" value="1"/>
</dbReference>
<dbReference type="InterPro" id="IPR013328">
    <property type="entry name" value="6PGD_dom2"/>
</dbReference>
<evidence type="ECO:0000259" key="4">
    <source>
        <dbReference type="Pfam" id="PF03446"/>
    </source>
</evidence>